<organism evidence="1 2">
    <name type="scientific">Eumeta variegata</name>
    <name type="common">Bagworm moth</name>
    <name type="synonym">Eumeta japonica</name>
    <dbReference type="NCBI Taxonomy" id="151549"/>
    <lineage>
        <taxon>Eukaryota</taxon>
        <taxon>Metazoa</taxon>
        <taxon>Ecdysozoa</taxon>
        <taxon>Arthropoda</taxon>
        <taxon>Hexapoda</taxon>
        <taxon>Insecta</taxon>
        <taxon>Pterygota</taxon>
        <taxon>Neoptera</taxon>
        <taxon>Endopterygota</taxon>
        <taxon>Lepidoptera</taxon>
        <taxon>Glossata</taxon>
        <taxon>Ditrysia</taxon>
        <taxon>Tineoidea</taxon>
        <taxon>Psychidae</taxon>
        <taxon>Oiketicinae</taxon>
        <taxon>Eumeta</taxon>
    </lineage>
</organism>
<gene>
    <name evidence="1" type="ORF">EVAR_87363_1</name>
</gene>
<accession>A0A4C1Y279</accession>
<keyword evidence="2" id="KW-1185">Reference proteome</keyword>
<dbReference type="AlphaFoldDB" id="A0A4C1Y279"/>
<reference evidence="1 2" key="1">
    <citation type="journal article" date="2019" name="Commun. Biol.">
        <title>The bagworm genome reveals a unique fibroin gene that provides high tensile strength.</title>
        <authorList>
            <person name="Kono N."/>
            <person name="Nakamura H."/>
            <person name="Ohtoshi R."/>
            <person name="Tomita M."/>
            <person name="Numata K."/>
            <person name="Arakawa K."/>
        </authorList>
    </citation>
    <scope>NUCLEOTIDE SEQUENCE [LARGE SCALE GENOMIC DNA]</scope>
</reference>
<proteinExistence type="predicted"/>
<evidence type="ECO:0000313" key="1">
    <source>
        <dbReference type="EMBL" id="GBP69084.1"/>
    </source>
</evidence>
<dbReference type="EMBL" id="BGZK01001030">
    <property type="protein sequence ID" value="GBP69084.1"/>
    <property type="molecule type" value="Genomic_DNA"/>
</dbReference>
<dbReference type="Proteomes" id="UP000299102">
    <property type="component" value="Unassembled WGS sequence"/>
</dbReference>
<name>A0A4C1Y279_EUMVA</name>
<evidence type="ECO:0000313" key="2">
    <source>
        <dbReference type="Proteomes" id="UP000299102"/>
    </source>
</evidence>
<protein>
    <submittedName>
        <fullName evidence="1">Uncharacterized protein</fullName>
    </submittedName>
</protein>
<sequence>MPYGAAEWRAAGGGRRSRKCLIVSARLFRVELLAELAENGAETGRREIMNEIKSNVDSIARRGRGRRRSAAVGSWPRSVHRLFLAYVKSNYSPRPESVKWSSPR</sequence>
<comment type="caution">
    <text evidence="1">The sequence shown here is derived from an EMBL/GenBank/DDBJ whole genome shotgun (WGS) entry which is preliminary data.</text>
</comment>